<dbReference type="Pfam" id="PF08811">
    <property type="entry name" value="DUF1800"/>
    <property type="match status" value="1"/>
</dbReference>
<evidence type="ECO:0000313" key="2">
    <source>
        <dbReference type="EMBL" id="AWI54678.1"/>
    </source>
</evidence>
<reference evidence="2 3" key="1">
    <citation type="submission" date="2018-05" db="EMBL/GenBank/DDBJ databases">
        <title>complete genome sequence of Aquabacterium olei NBRC 110486.</title>
        <authorList>
            <person name="Tang B."/>
            <person name="Chang J."/>
            <person name="Zhang L."/>
            <person name="Yang H."/>
        </authorList>
    </citation>
    <scope>NUCLEOTIDE SEQUENCE [LARGE SCALE GENOMIC DNA]</scope>
    <source>
        <strain evidence="2 3">NBRC 110486</strain>
    </source>
</reference>
<dbReference type="PANTHER" id="PTHR43737">
    <property type="entry name" value="BLL7424 PROTEIN"/>
    <property type="match status" value="1"/>
</dbReference>
<accession>A0A2U8FV64</accession>
<dbReference type="KEGG" id="aon:DEH84_15530"/>
<dbReference type="PANTHER" id="PTHR43737:SF1">
    <property type="entry name" value="DUF1501 DOMAIN-CONTAINING PROTEIN"/>
    <property type="match status" value="1"/>
</dbReference>
<evidence type="ECO:0000313" key="3">
    <source>
        <dbReference type="Proteomes" id="UP000244892"/>
    </source>
</evidence>
<dbReference type="EMBL" id="CP029210">
    <property type="protein sequence ID" value="AWI54678.1"/>
    <property type="molecule type" value="Genomic_DNA"/>
</dbReference>
<gene>
    <name evidence="2" type="ORF">DEH84_15530</name>
</gene>
<protein>
    <submittedName>
        <fullName evidence="2">DUF1800 domain-containing protein</fullName>
    </submittedName>
</protein>
<proteinExistence type="predicted"/>
<dbReference type="InterPro" id="IPR014917">
    <property type="entry name" value="DUF1800"/>
</dbReference>
<evidence type="ECO:0000256" key="1">
    <source>
        <dbReference type="SAM" id="MobiDB-lite"/>
    </source>
</evidence>
<organism evidence="2 3">
    <name type="scientific">Aquabacterium olei</name>
    <dbReference type="NCBI Taxonomy" id="1296669"/>
    <lineage>
        <taxon>Bacteria</taxon>
        <taxon>Pseudomonadati</taxon>
        <taxon>Pseudomonadota</taxon>
        <taxon>Betaproteobacteria</taxon>
        <taxon>Burkholderiales</taxon>
        <taxon>Aquabacterium</taxon>
    </lineage>
</organism>
<dbReference type="OrthoDB" id="9772295at2"/>
<sequence length="597" mass="63663">MTDTGDGARGAAPPGAPAQAEAWSLRRSAMAATASLAGSVLGACGGGGSPAPPRAEPSAVPPGCTGLSAAAAAAEPACRGAAQPFEAMTRERAARLLAQGGLGATPAEVDALVRDGAEAWFEAQVAMAAPASVWDWGLAMGFNNRLYARGDFGLDRVVWRRLSTAPDVLRQRVVLALSEIFVVSPLNMVAYWKQFACLAWWELLEQHCFGSFRSLLQAITLSPAMGVYLSMRGSARADEQGRQPDENYARELMQLFTIGLDALQLDGTPSTPQQATYSADTVSELARVFTGWDVDGFNPLDPEGPFDYLRQPMDFHPERHDPGAKRLVDGRVVPAGTPGPAALGMALDALCAHPNVGPFIARQLIQRLVCSNPSPDYVRRVALVFNAADTNGERGNLARVIHAVLADPEARPEIRHTAAAGALTDGKLREPILRLLHWLRLAQVRSVDGQWAFPDLSGSDTLGQAPLRAPSVFNFFRPGHVPVGTDMAARGLVAPEFQITNESTVMGYANFLLAVMPFGAGGLEPDYARWLALADTPDTLVDQLALYLGAGTLSPSTVSTIRSAVGSITVASDTERRNRVVAAFFLIMTSPQYLVQR</sequence>
<feature type="region of interest" description="Disordered" evidence="1">
    <location>
        <begin position="1"/>
        <end position="20"/>
    </location>
</feature>
<dbReference type="AlphaFoldDB" id="A0A2U8FV64"/>
<feature type="compositionally biased region" description="Low complexity" evidence="1">
    <location>
        <begin position="9"/>
        <end position="20"/>
    </location>
</feature>
<dbReference type="RefSeq" id="WP_109037669.1">
    <property type="nucleotide sequence ID" value="NZ_CP029210.1"/>
</dbReference>
<keyword evidence="3" id="KW-1185">Reference proteome</keyword>
<dbReference type="Proteomes" id="UP000244892">
    <property type="component" value="Chromosome"/>
</dbReference>
<name>A0A2U8FV64_9BURK</name>